<comment type="caution">
    <text evidence="2">The sequence shown here is derived from an EMBL/GenBank/DDBJ whole genome shotgun (WGS) entry which is preliminary data.</text>
</comment>
<organism evidence="2 3">
    <name type="scientific">Vitis vinifera</name>
    <name type="common">Grape</name>
    <dbReference type="NCBI Taxonomy" id="29760"/>
    <lineage>
        <taxon>Eukaryota</taxon>
        <taxon>Viridiplantae</taxon>
        <taxon>Streptophyta</taxon>
        <taxon>Embryophyta</taxon>
        <taxon>Tracheophyta</taxon>
        <taxon>Spermatophyta</taxon>
        <taxon>Magnoliopsida</taxon>
        <taxon>eudicotyledons</taxon>
        <taxon>Gunneridae</taxon>
        <taxon>Pentapetalae</taxon>
        <taxon>rosids</taxon>
        <taxon>Vitales</taxon>
        <taxon>Vitaceae</taxon>
        <taxon>Viteae</taxon>
        <taxon>Vitis</taxon>
    </lineage>
</organism>
<protein>
    <submittedName>
        <fullName evidence="2">Uncharacterized protein</fullName>
    </submittedName>
</protein>
<evidence type="ECO:0000313" key="3">
    <source>
        <dbReference type="Proteomes" id="UP000288805"/>
    </source>
</evidence>
<sequence length="149" mass="16886">MPTQEVSFHRGVHHPMHPKKGEDQKPQHSGFLAKQKKVICGFLLLFTQKTSVGNAPSKSERIFNESEVILRLRINLEKSQSILVGRMENLEELALEFGCKVGVLPFSYLDLPLDALFKFVAAWDGMERGFAKNLLYAQDNIFPKMEGLP</sequence>
<name>A0A438JRY6_VITVI</name>
<feature type="region of interest" description="Disordered" evidence="1">
    <location>
        <begin position="1"/>
        <end position="27"/>
    </location>
</feature>
<accession>A0A438JRY6</accession>
<evidence type="ECO:0000313" key="2">
    <source>
        <dbReference type="EMBL" id="RVX11708.1"/>
    </source>
</evidence>
<evidence type="ECO:0000256" key="1">
    <source>
        <dbReference type="SAM" id="MobiDB-lite"/>
    </source>
</evidence>
<proteinExistence type="predicted"/>
<gene>
    <name evidence="2" type="ORF">CK203_009666</name>
</gene>
<dbReference type="AlphaFoldDB" id="A0A438JRY6"/>
<dbReference type="EMBL" id="QGNW01000029">
    <property type="protein sequence ID" value="RVX11708.1"/>
    <property type="molecule type" value="Genomic_DNA"/>
</dbReference>
<reference evidence="2 3" key="1">
    <citation type="journal article" date="2018" name="PLoS Genet.">
        <title>Population sequencing reveals clonal diversity and ancestral inbreeding in the grapevine cultivar Chardonnay.</title>
        <authorList>
            <person name="Roach M.J."/>
            <person name="Johnson D.L."/>
            <person name="Bohlmann J."/>
            <person name="van Vuuren H.J."/>
            <person name="Jones S.J."/>
            <person name="Pretorius I.S."/>
            <person name="Schmidt S.A."/>
            <person name="Borneman A.R."/>
        </authorList>
    </citation>
    <scope>NUCLEOTIDE SEQUENCE [LARGE SCALE GENOMIC DNA]</scope>
    <source>
        <strain evidence="3">cv. Chardonnay</strain>
        <tissue evidence="2">Leaf</tissue>
    </source>
</reference>
<dbReference type="Proteomes" id="UP000288805">
    <property type="component" value="Unassembled WGS sequence"/>
</dbReference>